<evidence type="ECO:0000313" key="3">
    <source>
        <dbReference type="EMBL" id="RXH96507.1"/>
    </source>
</evidence>
<accession>A0A498JNP1</accession>
<feature type="domain" description="UspA" evidence="2">
    <location>
        <begin position="33"/>
        <end position="166"/>
    </location>
</feature>
<comment type="caution">
    <text evidence="3">The sequence shown here is derived from an EMBL/GenBank/DDBJ whole genome shotgun (WGS) entry which is preliminary data.</text>
</comment>
<keyword evidence="4" id="KW-1185">Reference proteome</keyword>
<gene>
    <name evidence="3" type="ORF">DVH24_009011</name>
</gene>
<evidence type="ECO:0000256" key="1">
    <source>
        <dbReference type="SAM" id="MobiDB-lite"/>
    </source>
</evidence>
<dbReference type="AlphaFoldDB" id="A0A498JNP1"/>
<dbReference type="InterPro" id="IPR014729">
    <property type="entry name" value="Rossmann-like_a/b/a_fold"/>
</dbReference>
<dbReference type="Pfam" id="PF00582">
    <property type="entry name" value="Usp"/>
    <property type="match status" value="1"/>
</dbReference>
<feature type="region of interest" description="Disordered" evidence="1">
    <location>
        <begin position="167"/>
        <end position="187"/>
    </location>
</feature>
<dbReference type="PANTHER" id="PTHR47848:SF1">
    <property type="entry name" value="ADENINE NUCLEOTIDE ALPHA HYDROLASES-LIKE SUPERFAMILY PROTEIN"/>
    <property type="match status" value="1"/>
</dbReference>
<sequence length="359" mass="39936">MNNLCGSIVLASISTERERERERSRWVAVMDVRRIVVVVEDVEAARTALRWALHNVVRFGDWITLVHVFPTPRSRNRNKSRLLRLKGFQLTLSFKEICNTFPNTKVEMIVTEGDQDGKKIAALVRETGASALVLGLHDHSFLYRLAMSHSSTSIANNLNCRVLAVKQPPPSSSPLSSKRTSSTNTSGAATQALLDSSTNNMDFSQIDIGGLHVPYVPPPKVPYRICPNPYAIIWKSRKFAGQLQTATAAYQMDWAANSGFKTFKDVEPKSMMDMAMIPIVDPVDIGLGSSEQGNSTPSTKPRKKTMTSVYLKFFETASDGKSRRCKFCGQSYSIATATGNFFVPTIILPLFFPHYSYKL</sequence>
<dbReference type="InterPro" id="IPR006016">
    <property type="entry name" value="UspA"/>
</dbReference>
<dbReference type="Gene3D" id="3.40.50.620">
    <property type="entry name" value="HUPs"/>
    <property type="match status" value="1"/>
</dbReference>
<dbReference type="SUPFAM" id="SSF52402">
    <property type="entry name" value="Adenine nucleotide alpha hydrolases-like"/>
    <property type="match status" value="1"/>
</dbReference>
<feature type="compositionally biased region" description="Low complexity" evidence="1">
    <location>
        <begin position="173"/>
        <end position="182"/>
    </location>
</feature>
<dbReference type="EMBL" id="RDQH01000332">
    <property type="protein sequence ID" value="RXH96507.1"/>
    <property type="molecule type" value="Genomic_DNA"/>
</dbReference>
<reference evidence="3 4" key="1">
    <citation type="submission" date="2018-10" db="EMBL/GenBank/DDBJ databases">
        <title>A high-quality apple genome assembly.</title>
        <authorList>
            <person name="Hu J."/>
        </authorList>
    </citation>
    <scope>NUCLEOTIDE SEQUENCE [LARGE SCALE GENOMIC DNA]</scope>
    <source>
        <strain evidence="4">cv. HFTH1</strain>
        <tissue evidence="3">Young leaf</tissue>
    </source>
</reference>
<dbReference type="PANTHER" id="PTHR47848">
    <property type="entry name" value="ADENINE NUCLEOTIDE ALPHA HYDROLASES-LIKE SUPERFAMILY PROTEIN"/>
    <property type="match status" value="1"/>
</dbReference>
<organism evidence="3 4">
    <name type="scientific">Malus domestica</name>
    <name type="common">Apple</name>
    <name type="synonym">Pyrus malus</name>
    <dbReference type="NCBI Taxonomy" id="3750"/>
    <lineage>
        <taxon>Eukaryota</taxon>
        <taxon>Viridiplantae</taxon>
        <taxon>Streptophyta</taxon>
        <taxon>Embryophyta</taxon>
        <taxon>Tracheophyta</taxon>
        <taxon>Spermatophyta</taxon>
        <taxon>Magnoliopsida</taxon>
        <taxon>eudicotyledons</taxon>
        <taxon>Gunneridae</taxon>
        <taxon>Pentapetalae</taxon>
        <taxon>rosids</taxon>
        <taxon>fabids</taxon>
        <taxon>Rosales</taxon>
        <taxon>Rosaceae</taxon>
        <taxon>Amygdaloideae</taxon>
        <taxon>Maleae</taxon>
        <taxon>Malus</taxon>
    </lineage>
</organism>
<dbReference type="Proteomes" id="UP000290289">
    <property type="component" value="Chromosome 6"/>
</dbReference>
<protein>
    <recommendedName>
        <fullName evidence="2">UspA domain-containing protein</fullName>
    </recommendedName>
</protein>
<name>A0A498JNP1_MALDO</name>
<dbReference type="CDD" id="cd00293">
    <property type="entry name" value="USP-like"/>
    <property type="match status" value="1"/>
</dbReference>
<evidence type="ECO:0000259" key="2">
    <source>
        <dbReference type="Pfam" id="PF00582"/>
    </source>
</evidence>
<proteinExistence type="predicted"/>
<evidence type="ECO:0000313" key="4">
    <source>
        <dbReference type="Proteomes" id="UP000290289"/>
    </source>
</evidence>